<dbReference type="Pfam" id="PF04536">
    <property type="entry name" value="TPM_phosphatase"/>
    <property type="match status" value="1"/>
</dbReference>
<feature type="signal peptide" evidence="2">
    <location>
        <begin position="1"/>
        <end position="25"/>
    </location>
</feature>
<reference evidence="4 5" key="1">
    <citation type="submission" date="2022-12" db="EMBL/GenBank/DDBJ databases">
        <title>Metagenome assembled genome from gulf of manar.</title>
        <authorList>
            <person name="Kohli P."/>
            <person name="Pk S."/>
            <person name="Venkata Ramana C."/>
            <person name="Sasikala C."/>
        </authorList>
    </citation>
    <scope>NUCLEOTIDE SEQUENCE [LARGE SCALE GENOMIC DNA]</scope>
    <source>
        <strain evidence="4">JB008</strain>
    </source>
</reference>
<accession>A0AAJ1IDJ5</accession>
<sequence length="272" mass="28850">MKKRILKSLVLSLALFAVGSTQAFALNIPKLDSPVVDKAGVISNNDEAVIEQMLYELEQTTGAQLAVLTVPDLGDESLESYSIAVADEWELGQAGEDNGVLILLALRERKVRIEVGYGLEGDLTDVKSGYIIRELMLPQFRDGNYAQGIYDGASAVSGVILQTADISAEEIAAAEQAAQQNNRSSRAGIPFNLVVFFIIIVFSSISRLGRHGRYARRRGGILPWLFLGSMMGSGRRYGRDDDFRGGGFGGGGFGGFSGGGGSFGGGGASGGW</sequence>
<protein>
    <submittedName>
        <fullName evidence="4">TPM domain-containing protein</fullName>
    </submittedName>
</protein>
<evidence type="ECO:0000313" key="5">
    <source>
        <dbReference type="Proteomes" id="UP001221217"/>
    </source>
</evidence>
<keyword evidence="1" id="KW-1133">Transmembrane helix</keyword>
<evidence type="ECO:0000259" key="3">
    <source>
        <dbReference type="Pfam" id="PF04536"/>
    </source>
</evidence>
<comment type="caution">
    <text evidence="4">The sequence shown here is derived from an EMBL/GenBank/DDBJ whole genome shotgun (WGS) entry which is preliminary data.</text>
</comment>
<dbReference type="Proteomes" id="UP001221217">
    <property type="component" value="Unassembled WGS sequence"/>
</dbReference>
<feature type="chain" id="PRO_5042562463" evidence="2">
    <location>
        <begin position="26"/>
        <end position="272"/>
    </location>
</feature>
<keyword evidence="2" id="KW-0732">Signal</keyword>
<dbReference type="PANTHER" id="PTHR30373:SF2">
    <property type="entry name" value="UPF0603 PROTEIN YGCG"/>
    <property type="match status" value="1"/>
</dbReference>
<proteinExistence type="predicted"/>
<organism evidence="4 5">
    <name type="scientific">Candidatus Thalassospirochaeta sargassi</name>
    <dbReference type="NCBI Taxonomy" id="3119039"/>
    <lineage>
        <taxon>Bacteria</taxon>
        <taxon>Pseudomonadati</taxon>
        <taxon>Spirochaetota</taxon>
        <taxon>Spirochaetia</taxon>
        <taxon>Spirochaetales</taxon>
        <taxon>Spirochaetaceae</taxon>
        <taxon>Candidatus Thalassospirochaeta</taxon>
    </lineage>
</organism>
<feature type="transmembrane region" description="Helical" evidence="1">
    <location>
        <begin position="189"/>
        <end position="208"/>
    </location>
</feature>
<dbReference type="EMBL" id="JAQQAL010000024">
    <property type="protein sequence ID" value="MDC7227362.1"/>
    <property type="molecule type" value="Genomic_DNA"/>
</dbReference>
<dbReference type="InterPro" id="IPR007621">
    <property type="entry name" value="TPM_dom"/>
</dbReference>
<evidence type="ECO:0000313" key="4">
    <source>
        <dbReference type="EMBL" id="MDC7227362.1"/>
    </source>
</evidence>
<dbReference type="Gene3D" id="3.10.310.50">
    <property type="match status" value="1"/>
</dbReference>
<gene>
    <name evidence="4" type="ORF">PQJ61_11425</name>
</gene>
<dbReference type="PANTHER" id="PTHR30373">
    <property type="entry name" value="UPF0603 PROTEIN YGCG"/>
    <property type="match status" value="1"/>
</dbReference>
<keyword evidence="1" id="KW-0812">Transmembrane</keyword>
<keyword evidence="1" id="KW-0472">Membrane</keyword>
<evidence type="ECO:0000256" key="1">
    <source>
        <dbReference type="SAM" id="Phobius"/>
    </source>
</evidence>
<feature type="domain" description="TPM" evidence="3">
    <location>
        <begin position="35"/>
        <end position="157"/>
    </location>
</feature>
<evidence type="ECO:0000256" key="2">
    <source>
        <dbReference type="SAM" id="SignalP"/>
    </source>
</evidence>
<dbReference type="AlphaFoldDB" id="A0AAJ1IDJ5"/>
<name>A0AAJ1IDJ5_9SPIO</name>